<feature type="chain" id="PRO_5031351908" description="Metallopeptidase DUF4344" evidence="1">
    <location>
        <begin position="22"/>
        <end position="286"/>
    </location>
</feature>
<dbReference type="Proteomes" id="UP000528286">
    <property type="component" value="Unassembled WGS sequence"/>
</dbReference>
<name>A0A7W6NKY3_9HYPH</name>
<organism evidence="2 3">
    <name type="scientific">Gellertiella hungarica</name>
    <dbReference type="NCBI Taxonomy" id="1572859"/>
    <lineage>
        <taxon>Bacteria</taxon>
        <taxon>Pseudomonadati</taxon>
        <taxon>Pseudomonadota</taxon>
        <taxon>Alphaproteobacteria</taxon>
        <taxon>Hyphomicrobiales</taxon>
        <taxon>Rhizobiaceae</taxon>
        <taxon>Gellertiella</taxon>
    </lineage>
</organism>
<comment type="caution">
    <text evidence="2">The sequence shown here is derived from an EMBL/GenBank/DDBJ whole genome shotgun (WGS) entry which is preliminary data.</text>
</comment>
<keyword evidence="1" id="KW-0732">Signal</keyword>
<gene>
    <name evidence="2" type="ORF">GGR23_002206</name>
</gene>
<dbReference type="AlphaFoldDB" id="A0A7W6NKY3"/>
<dbReference type="EMBL" id="JACIEZ010000003">
    <property type="protein sequence ID" value="MBB4065019.1"/>
    <property type="molecule type" value="Genomic_DNA"/>
</dbReference>
<dbReference type="RefSeq" id="WP_183366300.1">
    <property type="nucleotide sequence ID" value="NZ_JACIEZ010000003.1"/>
</dbReference>
<dbReference type="InterPro" id="IPR025644">
    <property type="entry name" value="DUF4344"/>
</dbReference>
<proteinExistence type="predicted"/>
<keyword evidence="3" id="KW-1185">Reference proteome</keyword>
<evidence type="ECO:0000313" key="2">
    <source>
        <dbReference type="EMBL" id="MBB4065019.1"/>
    </source>
</evidence>
<evidence type="ECO:0000256" key="1">
    <source>
        <dbReference type="SAM" id="SignalP"/>
    </source>
</evidence>
<feature type="signal peptide" evidence="1">
    <location>
        <begin position="1"/>
        <end position="21"/>
    </location>
</feature>
<reference evidence="2 3" key="1">
    <citation type="submission" date="2020-08" db="EMBL/GenBank/DDBJ databases">
        <title>Genomic Encyclopedia of Type Strains, Phase IV (KMG-IV): sequencing the most valuable type-strain genomes for metagenomic binning, comparative biology and taxonomic classification.</title>
        <authorList>
            <person name="Goeker M."/>
        </authorList>
    </citation>
    <scope>NUCLEOTIDE SEQUENCE [LARGE SCALE GENOMIC DNA]</scope>
    <source>
        <strain evidence="2 3">DSM 29853</strain>
    </source>
</reference>
<evidence type="ECO:0000313" key="3">
    <source>
        <dbReference type="Proteomes" id="UP000528286"/>
    </source>
</evidence>
<accession>A0A7W6NKY3</accession>
<evidence type="ECO:0008006" key="4">
    <source>
        <dbReference type="Google" id="ProtNLM"/>
    </source>
</evidence>
<dbReference type="Pfam" id="PF14247">
    <property type="entry name" value="DUF4344"/>
    <property type="match status" value="2"/>
</dbReference>
<sequence>MRRYIGGLLLAAAALLQPASAADNHVPKEIAGLDEEGVTSSVTFMTGNVIYVLFHESGHMLISELNLPVLGREEDAVDTLSTVLLLEAKDEALDQALRDSVESWYNLGDAYEVSEEDFMDTHGLSKQRAYNIACMMIGQDQKRFKDMADNLEIPQERRDECEGEYQKARESWFTVLNPYMADDNDKVKFKLAYYKTKNNDLDFYRSILKEFGALEMLRDTFSGLVKLKDGIKLTANVCGEANAYWDPEARELTYCYEDAQSYAQMYAENYGPESSDESADSSSEGQ</sequence>
<protein>
    <recommendedName>
        <fullName evidence="4">Metallopeptidase DUF4344</fullName>
    </recommendedName>
</protein>